<evidence type="ECO:0000313" key="1">
    <source>
        <dbReference type="EMBL" id="KAI5681716.1"/>
    </source>
</evidence>
<accession>A0ACC0CAC4</accession>
<name>A0ACC0CAC4_CATRO</name>
<organism evidence="1 2">
    <name type="scientific">Catharanthus roseus</name>
    <name type="common">Madagascar periwinkle</name>
    <name type="synonym">Vinca rosea</name>
    <dbReference type="NCBI Taxonomy" id="4058"/>
    <lineage>
        <taxon>Eukaryota</taxon>
        <taxon>Viridiplantae</taxon>
        <taxon>Streptophyta</taxon>
        <taxon>Embryophyta</taxon>
        <taxon>Tracheophyta</taxon>
        <taxon>Spermatophyta</taxon>
        <taxon>Magnoliopsida</taxon>
        <taxon>eudicotyledons</taxon>
        <taxon>Gunneridae</taxon>
        <taxon>Pentapetalae</taxon>
        <taxon>asterids</taxon>
        <taxon>lamiids</taxon>
        <taxon>Gentianales</taxon>
        <taxon>Apocynaceae</taxon>
        <taxon>Rauvolfioideae</taxon>
        <taxon>Vinceae</taxon>
        <taxon>Catharanthinae</taxon>
        <taxon>Catharanthus</taxon>
    </lineage>
</organism>
<protein>
    <submittedName>
        <fullName evidence="1">Uncharacterized protein</fullName>
    </submittedName>
</protein>
<dbReference type="EMBL" id="CM044701">
    <property type="protein sequence ID" value="KAI5681716.1"/>
    <property type="molecule type" value="Genomic_DNA"/>
</dbReference>
<comment type="caution">
    <text evidence="1">The sequence shown here is derived from an EMBL/GenBank/DDBJ whole genome shotgun (WGS) entry which is preliminary data.</text>
</comment>
<sequence>MAPKKSTTSSSKSKRAQIDDFMPDPAKPAIPPYLKRLCTASWKWITDREHLKLLVKKLIDAPVIEHLGLNTLFGGLGFFLGIRDVGNTITIDSNKKTIDEDPKRNYDTTYDHLEIWHIWVIADWDEAKKVWIPQAKEDRLRNATFQFSFDKENLNNRYCSVLLTTNDNKSEDDESYDLSAEDAPPTFLAAPPNLRYPWGPAGRDSGINPSLYGRVLPDEEDERKKQKMEKIKPPARGRRPSTEVGPKRQCQQKPTTNGRLDQQDVDPTADGRARPTHQQRS</sequence>
<dbReference type="Proteomes" id="UP001060085">
    <property type="component" value="Linkage Group LG01"/>
</dbReference>
<keyword evidence="2" id="KW-1185">Reference proteome</keyword>
<evidence type="ECO:0000313" key="2">
    <source>
        <dbReference type="Proteomes" id="UP001060085"/>
    </source>
</evidence>
<gene>
    <name evidence="1" type="ORF">M9H77_02944</name>
</gene>
<proteinExistence type="predicted"/>
<reference evidence="2" key="1">
    <citation type="journal article" date="2023" name="Nat. Plants">
        <title>Single-cell RNA sequencing provides a high-resolution roadmap for understanding the multicellular compartmentation of specialized metabolism.</title>
        <authorList>
            <person name="Sun S."/>
            <person name="Shen X."/>
            <person name="Li Y."/>
            <person name="Li Y."/>
            <person name="Wang S."/>
            <person name="Li R."/>
            <person name="Zhang H."/>
            <person name="Shen G."/>
            <person name="Guo B."/>
            <person name="Wei J."/>
            <person name="Xu J."/>
            <person name="St-Pierre B."/>
            <person name="Chen S."/>
            <person name="Sun C."/>
        </authorList>
    </citation>
    <scope>NUCLEOTIDE SEQUENCE [LARGE SCALE GENOMIC DNA]</scope>
</reference>